<accession>A0A1J7C2E9</accession>
<sequence length="126" mass="13652">MRRLIVTAAALTALAATAACSGPDYRNAKPESKDFAFTGRTLDVRAHGTPTDLVATARPGTVTVVRRFDHKAGEKLLTRTLRGHRLNLEAGCRWLAICDARFRVEVPKGVTVLRDGEPTRLKGGAK</sequence>
<reference evidence="2 3" key="1">
    <citation type="submission" date="2016-10" db="EMBL/GenBank/DDBJ databases">
        <title>Genome sequence of Streptomyces gilvigriseus MUSC 26.</title>
        <authorList>
            <person name="Lee L.-H."/>
            <person name="Ser H.-L."/>
        </authorList>
    </citation>
    <scope>NUCLEOTIDE SEQUENCE [LARGE SCALE GENOMIC DNA]</scope>
    <source>
        <strain evidence="2 3">MUSC 26</strain>
    </source>
</reference>
<feature type="chain" id="PRO_5039297244" description="Lipoprotein" evidence="1">
    <location>
        <begin position="19"/>
        <end position="126"/>
    </location>
</feature>
<dbReference type="AlphaFoldDB" id="A0A1J7C2E9"/>
<proteinExistence type="predicted"/>
<dbReference type="OrthoDB" id="5243271at2"/>
<organism evidence="2 3">
    <name type="scientific">Mangrovactinospora gilvigrisea</name>
    <dbReference type="NCBI Taxonomy" id="1428644"/>
    <lineage>
        <taxon>Bacteria</taxon>
        <taxon>Bacillati</taxon>
        <taxon>Actinomycetota</taxon>
        <taxon>Actinomycetes</taxon>
        <taxon>Kitasatosporales</taxon>
        <taxon>Streptomycetaceae</taxon>
        <taxon>Mangrovactinospora</taxon>
    </lineage>
</organism>
<name>A0A1J7C2E9_9ACTN</name>
<evidence type="ECO:0000256" key="1">
    <source>
        <dbReference type="SAM" id="SignalP"/>
    </source>
</evidence>
<evidence type="ECO:0000313" key="3">
    <source>
        <dbReference type="Proteomes" id="UP000243342"/>
    </source>
</evidence>
<evidence type="ECO:0008006" key="4">
    <source>
        <dbReference type="Google" id="ProtNLM"/>
    </source>
</evidence>
<keyword evidence="3" id="KW-1185">Reference proteome</keyword>
<evidence type="ECO:0000313" key="2">
    <source>
        <dbReference type="EMBL" id="OIV35748.1"/>
    </source>
</evidence>
<comment type="caution">
    <text evidence="2">The sequence shown here is derived from an EMBL/GenBank/DDBJ whole genome shotgun (WGS) entry which is preliminary data.</text>
</comment>
<gene>
    <name evidence="2" type="ORF">BIV57_19935</name>
</gene>
<dbReference type="STRING" id="1428644.BIV57_19935"/>
<dbReference type="Proteomes" id="UP000243342">
    <property type="component" value="Unassembled WGS sequence"/>
</dbReference>
<feature type="signal peptide" evidence="1">
    <location>
        <begin position="1"/>
        <end position="18"/>
    </location>
</feature>
<dbReference type="RefSeq" id="WP_071658292.1">
    <property type="nucleotide sequence ID" value="NZ_MLCF01000132.1"/>
</dbReference>
<protein>
    <recommendedName>
        <fullName evidence="4">Lipoprotein</fullName>
    </recommendedName>
</protein>
<dbReference type="EMBL" id="MLCF01000132">
    <property type="protein sequence ID" value="OIV35748.1"/>
    <property type="molecule type" value="Genomic_DNA"/>
</dbReference>
<dbReference type="PROSITE" id="PS51257">
    <property type="entry name" value="PROKAR_LIPOPROTEIN"/>
    <property type="match status" value="1"/>
</dbReference>
<keyword evidence="1" id="KW-0732">Signal</keyword>